<keyword evidence="3" id="KW-1185">Reference proteome</keyword>
<dbReference type="InterPro" id="IPR009724">
    <property type="entry name" value="TMEM70"/>
</dbReference>
<dbReference type="EMBL" id="KL197737">
    <property type="protein sequence ID" value="KDQ52826.1"/>
    <property type="molecule type" value="Genomic_DNA"/>
</dbReference>
<dbReference type="GO" id="GO:0033615">
    <property type="term" value="P:mitochondrial proton-transporting ATP synthase complex assembly"/>
    <property type="evidence" value="ECO:0007669"/>
    <property type="project" value="TreeGrafter"/>
</dbReference>
<protein>
    <submittedName>
        <fullName evidence="2">Uncharacterized protein</fullName>
    </submittedName>
</protein>
<keyword evidence="1" id="KW-1133">Transmembrane helix</keyword>
<keyword evidence="1" id="KW-0812">Transmembrane</keyword>
<dbReference type="HOGENOM" id="CLU_085447_0_0_1"/>
<name>A0A067PR88_9AGAM</name>
<dbReference type="InParanoid" id="A0A067PR88"/>
<reference evidence="3" key="1">
    <citation type="journal article" date="2014" name="Proc. Natl. Acad. Sci. U.S.A.">
        <title>Extensive sampling of basidiomycete genomes demonstrates inadequacy of the white-rot/brown-rot paradigm for wood decay fungi.</title>
        <authorList>
            <person name="Riley R."/>
            <person name="Salamov A.A."/>
            <person name="Brown D.W."/>
            <person name="Nagy L.G."/>
            <person name="Floudas D."/>
            <person name="Held B.W."/>
            <person name="Levasseur A."/>
            <person name="Lombard V."/>
            <person name="Morin E."/>
            <person name="Otillar R."/>
            <person name="Lindquist E.A."/>
            <person name="Sun H."/>
            <person name="LaButti K.M."/>
            <person name="Schmutz J."/>
            <person name="Jabbour D."/>
            <person name="Luo H."/>
            <person name="Baker S.E."/>
            <person name="Pisabarro A.G."/>
            <person name="Walton J.D."/>
            <person name="Blanchette R.A."/>
            <person name="Henrissat B."/>
            <person name="Martin F."/>
            <person name="Cullen D."/>
            <person name="Hibbett D.S."/>
            <person name="Grigoriev I.V."/>
        </authorList>
    </citation>
    <scope>NUCLEOTIDE SEQUENCE [LARGE SCALE GENOMIC DNA]</scope>
    <source>
        <strain evidence="3">MUCL 33604</strain>
    </source>
</reference>
<keyword evidence="1" id="KW-0472">Membrane</keyword>
<accession>A0A067PR88</accession>
<evidence type="ECO:0000313" key="3">
    <source>
        <dbReference type="Proteomes" id="UP000027265"/>
    </source>
</evidence>
<proteinExistence type="predicted"/>
<dbReference type="GO" id="GO:0031966">
    <property type="term" value="C:mitochondrial membrane"/>
    <property type="evidence" value="ECO:0007669"/>
    <property type="project" value="TreeGrafter"/>
</dbReference>
<gene>
    <name evidence="2" type="ORF">JAAARDRAFT_61636</name>
</gene>
<evidence type="ECO:0000256" key="1">
    <source>
        <dbReference type="SAM" id="Phobius"/>
    </source>
</evidence>
<dbReference type="PANTHER" id="PTHR13281">
    <property type="entry name" value="TRANSMEMBRANE PROTEIN 70, MITOCHONDRIAL"/>
    <property type="match status" value="1"/>
</dbReference>
<dbReference type="PANTHER" id="PTHR13281:SF0">
    <property type="entry name" value="TRANSMEMBRANE PROTEIN 70, MITOCHONDRIAL"/>
    <property type="match status" value="1"/>
</dbReference>
<dbReference type="OrthoDB" id="5386199at2759"/>
<sequence>MKIARLGLQTLCRRRTETSFSVLALRLTQLRRSLASGTGQNVHRKLLSTTSTASTTTSVSESTTTTTSTPWVYRAPLAGTFRRLKIFSLSSLTLSFALSPFIFIIDSSLPLAARFILAATAVGTSGLSTALVSWVGRPYVAELQRFNLDGGVSKPGGTSGVEMTTYTLGLHKRLTRVYDTTFLVDTKRPFAKWELAESVELPLSELSEHGVEVGSEETVAEVLDKSGEIVGRWIVQWHLAKEDNEKAVGKCRGIGQVVRHFNVHEELLDRPLR</sequence>
<evidence type="ECO:0000313" key="2">
    <source>
        <dbReference type="EMBL" id="KDQ52826.1"/>
    </source>
</evidence>
<dbReference type="Proteomes" id="UP000027265">
    <property type="component" value="Unassembled WGS sequence"/>
</dbReference>
<feature type="transmembrane region" description="Helical" evidence="1">
    <location>
        <begin position="111"/>
        <end position="135"/>
    </location>
</feature>
<feature type="transmembrane region" description="Helical" evidence="1">
    <location>
        <begin position="86"/>
        <end position="105"/>
    </location>
</feature>
<organism evidence="2 3">
    <name type="scientific">Jaapia argillacea MUCL 33604</name>
    <dbReference type="NCBI Taxonomy" id="933084"/>
    <lineage>
        <taxon>Eukaryota</taxon>
        <taxon>Fungi</taxon>
        <taxon>Dikarya</taxon>
        <taxon>Basidiomycota</taxon>
        <taxon>Agaricomycotina</taxon>
        <taxon>Agaricomycetes</taxon>
        <taxon>Agaricomycetidae</taxon>
        <taxon>Jaapiales</taxon>
        <taxon>Jaapiaceae</taxon>
        <taxon>Jaapia</taxon>
    </lineage>
</organism>
<dbReference type="AlphaFoldDB" id="A0A067PR88"/>